<evidence type="ECO:0000313" key="3">
    <source>
        <dbReference type="EMBL" id="KAK1737439.1"/>
    </source>
</evidence>
<feature type="region of interest" description="Disordered" evidence="1">
    <location>
        <begin position="78"/>
        <end position="104"/>
    </location>
</feature>
<feature type="region of interest" description="Disordered" evidence="1">
    <location>
        <begin position="248"/>
        <end position="268"/>
    </location>
</feature>
<reference evidence="3" key="1">
    <citation type="submission" date="2023-06" db="EMBL/GenBank/DDBJ databases">
        <title>Survivors Of The Sea: Transcriptome response of Skeletonema marinoi to long-term dormancy.</title>
        <authorList>
            <person name="Pinder M.I.M."/>
            <person name="Kourtchenko O."/>
            <person name="Robertson E.K."/>
            <person name="Larsson T."/>
            <person name="Maumus F."/>
            <person name="Osuna-Cruz C.M."/>
            <person name="Vancaester E."/>
            <person name="Stenow R."/>
            <person name="Vandepoele K."/>
            <person name="Ploug H."/>
            <person name="Bruchert V."/>
            <person name="Godhe A."/>
            <person name="Topel M."/>
        </authorList>
    </citation>
    <scope>NUCLEOTIDE SEQUENCE</scope>
    <source>
        <strain evidence="3">R05AC</strain>
    </source>
</reference>
<gene>
    <name evidence="3" type="ORF">QTG54_011725</name>
</gene>
<dbReference type="AlphaFoldDB" id="A0AAD8Y0N4"/>
<dbReference type="EMBL" id="JATAAI010000025">
    <property type="protein sequence ID" value="KAK1737439.1"/>
    <property type="molecule type" value="Genomic_DNA"/>
</dbReference>
<feature type="region of interest" description="Disordered" evidence="1">
    <location>
        <begin position="442"/>
        <end position="468"/>
    </location>
</feature>
<accession>A0AAD8Y0N4</accession>
<comment type="caution">
    <text evidence="3">The sequence shown here is derived from an EMBL/GenBank/DDBJ whole genome shotgun (WGS) entry which is preliminary data.</text>
</comment>
<dbReference type="InterPro" id="IPR025714">
    <property type="entry name" value="Methyltranfer_dom"/>
</dbReference>
<feature type="compositionally biased region" description="Low complexity" evidence="1">
    <location>
        <begin position="252"/>
        <end position="262"/>
    </location>
</feature>
<evidence type="ECO:0000259" key="2">
    <source>
        <dbReference type="Pfam" id="PF13679"/>
    </source>
</evidence>
<dbReference type="Pfam" id="PF13679">
    <property type="entry name" value="Methyltransf_32"/>
    <property type="match status" value="1"/>
</dbReference>
<evidence type="ECO:0000313" key="4">
    <source>
        <dbReference type="Proteomes" id="UP001224775"/>
    </source>
</evidence>
<keyword evidence="4" id="KW-1185">Reference proteome</keyword>
<proteinExistence type="predicted"/>
<name>A0AAD8Y0N4_9STRA</name>
<evidence type="ECO:0000256" key="1">
    <source>
        <dbReference type="SAM" id="MobiDB-lite"/>
    </source>
</evidence>
<feature type="compositionally biased region" description="Polar residues" evidence="1">
    <location>
        <begin position="79"/>
        <end position="88"/>
    </location>
</feature>
<sequence>MLLLLFATNISAARNKHITCHAFRRPSIASYFSDAFSTSGSSSSSKRRAAFAALDNHHLRRKQQPTRYGRHEKQILTKLKSTQTSSQPKNDDTNSKQRQCSNNNPLIQSRIQDLTSHPAVVWDKSSTFASMQKKKLSRRHLHLFDRINGTDNTSSVKDDDSSNDNNISVVMKDDLFDQFATAVCHAGVVARKEVFETWASALHIHYTFLTDDNPTDSSSGRPIKRIVDVASGHGMLAWALLLLSDEEERRSNNNNSNTPATSTREHNEQHQQQPLTVFCLDVQMPPSAELIHNSMIQQWPHLEDRFDYVEARLEQLVPHPSCLLASVHACGILSDVLVATAAEHQMPLALVPCCHSRKRRLLEDCASPFAKREYDDILNAKKSLPNLADLLDEARMTALENAGCDVMEVFIPEIFTGKNRLIMGRPSNTPLIAKSDDASVTSLATESPERSPFRKGQMPPLLDDDKTSTTTTAAINPKARFMKGFYVPCEDTNESRDIVSNIAGRAAANKRKELMHNRNHVDAPQMDLSLWLPSEDAEMGDGGLLSEESLTRILEMKSPEYVTCEVTKMGDVYINPAGRKAQLFRVQYNNQVDGETLSFDEAKSIHAQLRDAVPINFPGAECR</sequence>
<protein>
    <recommendedName>
        <fullName evidence="2">Methyltransferase domain-containing protein</fullName>
    </recommendedName>
</protein>
<organism evidence="3 4">
    <name type="scientific">Skeletonema marinoi</name>
    <dbReference type="NCBI Taxonomy" id="267567"/>
    <lineage>
        <taxon>Eukaryota</taxon>
        <taxon>Sar</taxon>
        <taxon>Stramenopiles</taxon>
        <taxon>Ochrophyta</taxon>
        <taxon>Bacillariophyta</taxon>
        <taxon>Coscinodiscophyceae</taxon>
        <taxon>Thalassiosirophycidae</taxon>
        <taxon>Thalassiosirales</taxon>
        <taxon>Skeletonemataceae</taxon>
        <taxon>Skeletonema</taxon>
        <taxon>Skeletonema marinoi-dohrnii complex</taxon>
    </lineage>
</organism>
<feature type="domain" description="Methyltransferase" evidence="2">
    <location>
        <begin position="222"/>
        <end position="356"/>
    </location>
</feature>
<dbReference type="Proteomes" id="UP001224775">
    <property type="component" value="Unassembled WGS sequence"/>
</dbReference>